<evidence type="ECO:0000313" key="2">
    <source>
        <dbReference type="EMBL" id="CAI6321299.1"/>
    </source>
</evidence>
<evidence type="ECO:0000313" key="3">
    <source>
        <dbReference type="Proteomes" id="UP001152607"/>
    </source>
</evidence>
<feature type="region of interest" description="Disordered" evidence="1">
    <location>
        <begin position="331"/>
        <end position="373"/>
    </location>
</feature>
<name>A0A9W4U7Q3_9PLEO</name>
<comment type="caution">
    <text evidence="2">The sequence shown here is derived from an EMBL/GenBank/DDBJ whole genome shotgun (WGS) entry which is preliminary data.</text>
</comment>
<feature type="compositionally biased region" description="Polar residues" evidence="1">
    <location>
        <begin position="249"/>
        <end position="264"/>
    </location>
</feature>
<accession>A0A9W4U7Q3</accession>
<sequence length="657" mass="70827">MFLCIYSPYAKTLFVVQLGLMHVRREWKHTFELIHISVHFLLSYPHSPSFSSSKLPTHPGLALLYTSPLSSSFPLPFLLQHPEEDRGQRQEWHRQTQQQEEAVRATPTSVLSANGVSGLLCWQKNASKVQASCPPSPSPAMTAAPFSPPPSVPSGFFGVAGAALRQTARDAQRVTPTSAGEEPSEDELKERQALDEKRSQMGSIKSAFGSDASLVSSKDDGSQQDGENPEMQPRLDDSKARRILGLAQANISPESSPKGRQTQGLERVGATPLSPIAEPSSPAAGRAEDTRALPSPDSPFLASEADSVRSRSIGLFRRNIPRLASSRNLLTTFSRKTNKGKPENEDNEDDDDNNNNPPTQLTPSTPTTPFTPPISVAKKLPIYPPGTAHALITWHTVLHNIYTVHKPTDSQLKSNASLTYKPTRPTAKPLVSISFNTITPSLTAQGPVFHINTNDIARILYVETDTFNLSQNKQKTREGRWAFVLLKYAASTAAAAATTSSPPPSSSTNVATAAINPAPLNLPKEIEQTRTNTTPWILIAWPVSAVSKTTHAQKSISPDTPNISSPLPRSALPRSPLPRSPLANLAMSSYDSTTADESAPATTTTTTTTIHRTTVFFGTPGSLPLVESHGINADALAAFVEAFGLGNGKVVLDAEME</sequence>
<dbReference type="OrthoDB" id="3800839at2759"/>
<feature type="region of interest" description="Disordered" evidence="1">
    <location>
        <begin position="167"/>
        <end position="308"/>
    </location>
</feature>
<evidence type="ECO:0000256" key="1">
    <source>
        <dbReference type="SAM" id="MobiDB-lite"/>
    </source>
</evidence>
<dbReference type="Proteomes" id="UP001152607">
    <property type="component" value="Unassembled WGS sequence"/>
</dbReference>
<feature type="region of interest" description="Disordered" evidence="1">
    <location>
        <begin position="551"/>
        <end position="584"/>
    </location>
</feature>
<keyword evidence="3" id="KW-1185">Reference proteome</keyword>
<feature type="region of interest" description="Disordered" evidence="1">
    <location>
        <begin position="84"/>
        <end position="108"/>
    </location>
</feature>
<protein>
    <submittedName>
        <fullName evidence="2">Uncharacterized protein</fullName>
    </submittedName>
</protein>
<feature type="compositionally biased region" description="Basic and acidic residues" evidence="1">
    <location>
        <begin position="84"/>
        <end position="94"/>
    </location>
</feature>
<proteinExistence type="predicted"/>
<feature type="compositionally biased region" description="Basic and acidic residues" evidence="1">
    <location>
        <begin position="186"/>
        <end position="199"/>
    </location>
</feature>
<dbReference type="AlphaFoldDB" id="A0A9W4U7Q3"/>
<feature type="compositionally biased region" description="Low complexity" evidence="1">
    <location>
        <begin position="564"/>
        <end position="574"/>
    </location>
</feature>
<gene>
    <name evidence="2" type="ORF">PDIGIT_LOCUS3607</name>
</gene>
<organism evidence="2 3">
    <name type="scientific">Periconia digitata</name>
    <dbReference type="NCBI Taxonomy" id="1303443"/>
    <lineage>
        <taxon>Eukaryota</taxon>
        <taxon>Fungi</taxon>
        <taxon>Dikarya</taxon>
        <taxon>Ascomycota</taxon>
        <taxon>Pezizomycotina</taxon>
        <taxon>Dothideomycetes</taxon>
        <taxon>Pleosporomycetidae</taxon>
        <taxon>Pleosporales</taxon>
        <taxon>Massarineae</taxon>
        <taxon>Periconiaceae</taxon>
        <taxon>Periconia</taxon>
    </lineage>
</organism>
<feature type="compositionally biased region" description="Low complexity" evidence="1">
    <location>
        <begin position="354"/>
        <end position="368"/>
    </location>
</feature>
<dbReference type="EMBL" id="CAOQHR010000002">
    <property type="protein sequence ID" value="CAI6321299.1"/>
    <property type="molecule type" value="Genomic_DNA"/>
</dbReference>
<feature type="compositionally biased region" description="Polar residues" evidence="1">
    <location>
        <begin position="551"/>
        <end position="563"/>
    </location>
</feature>
<reference evidence="2" key="1">
    <citation type="submission" date="2023-01" db="EMBL/GenBank/DDBJ databases">
        <authorList>
            <person name="Van Ghelder C."/>
            <person name="Rancurel C."/>
        </authorList>
    </citation>
    <scope>NUCLEOTIDE SEQUENCE</scope>
    <source>
        <strain evidence="2">CNCM I-4278</strain>
    </source>
</reference>